<dbReference type="SUPFAM" id="SSF57716">
    <property type="entry name" value="Glucocorticoid receptor-like (DNA-binding domain)"/>
    <property type="match status" value="1"/>
</dbReference>
<keyword evidence="6" id="KW-0238">DNA-binding</keyword>
<keyword evidence="5" id="KW-0805">Transcription regulation</keyword>
<keyword evidence="4" id="KW-0862">Zinc</keyword>
<keyword evidence="3" id="KW-0863">Zinc-finger</keyword>
<dbReference type="OrthoDB" id="5771769at2759"/>
<sequence>MELKHYDGVVPKKPKYEGELCPICGDRVSGFHYGILTCESCKQYKCDSGANCHVEQSCRKRCPSCRYQKCLVVGMKMDAVREDRQRGGRNKFNSYYMKLRKDRSAMTAHPDSTSAGNQASRVATGQTAQIQYFDLTKYNANLQNLDSYSLPSSYPLVPITTNTSFLVSSSPSTTSISSASPILPLCFTPTETTVNQFFTSNTPTMEMSFIPRILSQTVKNDAHAFAVHVADENLHEIVKWAKQDEMFSKLELNDQMRLLQTSWLTIHIIDITNAMVLGTILPQYKIGNGGEDVSVGFIALLGNQNLVSSWEDIVVKLRNMGFSKNDYHAFRCLALFDEAAFAGKLQVLQAWSVSNTTLLEIFSQIRQLASNSTQYVWGLQTACPSLWERLNPNTSIALELIKCVATRSSGDRQMATPQTTYAPVVYMSS</sequence>
<evidence type="ECO:0008006" key="14">
    <source>
        <dbReference type="Google" id="ProtNLM"/>
    </source>
</evidence>
<evidence type="ECO:0000256" key="5">
    <source>
        <dbReference type="ARBA" id="ARBA00023015"/>
    </source>
</evidence>
<keyword evidence="9" id="KW-0539">Nucleus</keyword>
<evidence type="ECO:0000259" key="11">
    <source>
        <dbReference type="PROSITE" id="PS51843"/>
    </source>
</evidence>
<dbReference type="GO" id="GO:0000978">
    <property type="term" value="F:RNA polymerase II cis-regulatory region sequence-specific DNA binding"/>
    <property type="evidence" value="ECO:0007669"/>
    <property type="project" value="TreeGrafter"/>
</dbReference>
<evidence type="ECO:0000256" key="9">
    <source>
        <dbReference type="ARBA" id="ARBA00023242"/>
    </source>
</evidence>
<evidence type="ECO:0000313" key="13">
    <source>
        <dbReference type="Proteomes" id="UP000008281"/>
    </source>
</evidence>
<dbReference type="STRING" id="31234.E3M9L6"/>
<dbReference type="eggNOG" id="KOG4218">
    <property type="taxonomic scope" value="Eukaryota"/>
</dbReference>
<dbReference type="Proteomes" id="UP000008281">
    <property type="component" value="Unassembled WGS sequence"/>
</dbReference>
<evidence type="ECO:0000256" key="1">
    <source>
        <dbReference type="ARBA" id="ARBA00004123"/>
    </source>
</evidence>
<dbReference type="PROSITE" id="PS51843">
    <property type="entry name" value="NR_LBD"/>
    <property type="match status" value="1"/>
</dbReference>
<dbReference type="GO" id="GO:0009888">
    <property type="term" value="P:tissue development"/>
    <property type="evidence" value="ECO:0007669"/>
    <property type="project" value="TreeGrafter"/>
</dbReference>
<dbReference type="InterPro" id="IPR001628">
    <property type="entry name" value="Znf_hrmn_rcpt"/>
</dbReference>
<dbReference type="EMBL" id="DS268430">
    <property type="protein sequence ID" value="EFO96154.1"/>
    <property type="molecule type" value="Genomic_DNA"/>
</dbReference>
<keyword evidence="8" id="KW-0675">Receptor</keyword>
<dbReference type="HOGENOM" id="CLU_011437_0_0_1"/>
<dbReference type="RefSeq" id="XP_003107096.2">
    <property type="nucleotide sequence ID" value="XM_003107048.2"/>
</dbReference>
<dbReference type="InterPro" id="IPR001723">
    <property type="entry name" value="Nuclear_hrmn_rcpt"/>
</dbReference>
<dbReference type="InterPro" id="IPR035500">
    <property type="entry name" value="NHR-like_dom_sf"/>
</dbReference>
<reference evidence="12" key="1">
    <citation type="submission" date="2007-07" db="EMBL/GenBank/DDBJ databases">
        <title>PCAP assembly of the Caenorhabditis remanei genome.</title>
        <authorList>
            <consortium name="The Caenorhabditis remanei Sequencing Consortium"/>
            <person name="Wilson R.K."/>
        </authorList>
    </citation>
    <scope>NUCLEOTIDE SEQUENCE [LARGE SCALE GENOMIC DNA]</scope>
    <source>
        <strain evidence="12">PB4641</strain>
    </source>
</reference>
<evidence type="ECO:0000313" key="12">
    <source>
        <dbReference type="EMBL" id="EFO96154.1"/>
    </source>
</evidence>
<dbReference type="InterPro" id="IPR013088">
    <property type="entry name" value="Znf_NHR/GATA"/>
</dbReference>
<evidence type="ECO:0000259" key="10">
    <source>
        <dbReference type="PROSITE" id="PS51030"/>
    </source>
</evidence>
<dbReference type="PROSITE" id="PS51030">
    <property type="entry name" value="NUCLEAR_REC_DBD_2"/>
    <property type="match status" value="1"/>
</dbReference>
<dbReference type="SMART" id="SM00399">
    <property type="entry name" value="ZnF_C4"/>
    <property type="match status" value="1"/>
</dbReference>
<dbReference type="CTD" id="9804855"/>
<dbReference type="Pfam" id="PF00104">
    <property type="entry name" value="Hormone_recep"/>
    <property type="match status" value="1"/>
</dbReference>
<dbReference type="PANTHER" id="PTHR24086:SF15">
    <property type="entry name" value="NUCLEAR HORMONE RECEPTOR FTZ-F1"/>
    <property type="match status" value="1"/>
</dbReference>
<dbReference type="InterPro" id="IPR016355">
    <property type="entry name" value="NR5-like"/>
</dbReference>
<dbReference type="InParanoid" id="E3M9L6"/>
<feature type="domain" description="NR LBD" evidence="11">
    <location>
        <begin position="171"/>
        <end position="429"/>
    </location>
</feature>
<proteinExistence type="predicted"/>
<dbReference type="Pfam" id="PF00105">
    <property type="entry name" value="zf-C4"/>
    <property type="match status" value="1"/>
</dbReference>
<protein>
    <recommendedName>
        <fullName evidence="14">Nuclear receptor domain-containing protein</fullName>
    </recommendedName>
</protein>
<keyword evidence="7" id="KW-0804">Transcription</keyword>
<dbReference type="GO" id="GO:0004879">
    <property type="term" value="F:nuclear receptor activity"/>
    <property type="evidence" value="ECO:0007669"/>
    <property type="project" value="InterPro"/>
</dbReference>
<evidence type="ECO:0000256" key="7">
    <source>
        <dbReference type="ARBA" id="ARBA00023163"/>
    </source>
</evidence>
<evidence type="ECO:0000256" key="6">
    <source>
        <dbReference type="ARBA" id="ARBA00023125"/>
    </source>
</evidence>
<dbReference type="InterPro" id="IPR000536">
    <property type="entry name" value="Nucl_hrmn_rcpt_lig-bd"/>
</dbReference>
<dbReference type="PRINTS" id="PR00398">
    <property type="entry name" value="STRDHORMONER"/>
</dbReference>
<dbReference type="SUPFAM" id="SSF48508">
    <property type="entry name" value="Nuclear receptor ligand-binding domain"/>
    <property type="match status" value="1"/>
</dbReference>
<evidence type="ECO:0000256" key="3">
    <source>
        <dbReference type="ARBA" id="ARBA00022771"/>
    </source>
</evidence>
<comment type="subcellular location">
    <subcellularLocation>
        <location evidence="1">Nucleus</location>
    </subcellularLocation>
</comment>
<dbReference type="PRINTS" id="PR00047">
    <property type="entry name" value="STROIDFINGER"/>
</dbReference>
<dbReference type="Gene3D" id="1.10.565.10">
    <property type="entry name" value="Retinoid X Receptor"/>
    <property type="match status" value="1"/>
</dbReference>
<feature type="domain" description="Nuclear receptor" evidence="10">
    <location>
        <begin position="18"/>
        <end position="82"/>
    </location>
</feature>
<gene>
    <name evidence="12" type="ORF">CRE_14575</name>
</gene>
<dbReference type="GO" id="GO:0009755">
    <property type="term" value="P:hormone-mediated signaling pathway"/>
    <property type="evidence" value="ECO:0007669"/>
    <property type="project" value="TreeGrafter"/>
</dbReference>
<evidence type="ECO:0000256" key="2">
    <source>
        <dbReference type="ARBA" id="ARBA00022723"/>
    </source>
</evidence>
<evidence type="ECO:0000256" key="4">
    <source>
        <dbReference type="ARBA" id="ARBA00022833"/>
    </source>
</evidence>
<organism evidence="13">
    <name type="scientific">Caenorhabditis remanei</name>
    <name type="common">Caenorhabditis vulgaris</name>
    <dbReference type="NCBI Taxonomy" id="31234"/>
    <lineage>
        <taxon>Eukaryota</taxon>
        <taxon>Metazoa</taxon>
        <taxon>Ecdysozoa</taxon>
        <taxon>Nematoda</taxon>
        <taxon>Chromadorea</taxon>
        <taxon>Rhabditida</taxon>
        <taxon>Rhabditina</taxon>
        <taxon>Rhabditomorpha</taxon>
        <taxon>Rhabditoidea</taxon>
        <taxon>Rhabditidae</taxon>
        <taxon>Peloderinae</taxon>
        <taxon>Caenorhabditis</taxon>
    </lineage>
</organism>
<dbReference type="GeneID" id="9804855"/>
<dbReference type="GO" id="GO:0090575">
    <property type="term" value="C:RNA polymerase II transcription regulator complex"/>
    <property type="evidence" value="ECO:0007669"/>
    <property type="project" value="TreeGrafter"/>
</dbReference>
<accession>E3M9L6</accession>
<evidence type="ECO:0000256" key="8">
    <source>
        <dbReference type="ARBA" id="ARBA00023170"/>
    </source>
</evidence>
<name>E3M9L6_CAERE</name>
<dbReference type="KEGG" id="crq:GCK72_007727"/>
<dbReference type="Gene3D" id="3.30.50.10">
    <property type="entry name" value="Erythroid Transcription Factor GATA-1, subunit A"/>
    <property type="match status" value="1"/>
</dbReference>
<dbReference type="PANTHER" id="PTHR24086">
    <property type="entry name" value="NUCLEAR RECEPTOR SUBFAMILY 5 GROUP A"/>
    <property type="match status" value="1"/>
</dbReference>
<keyword evidence="13" id="KW-1185">Reference proteome</keyword>
<dbReference type="GO" id="GO:0008270">
    <property type="term" value="F:zinc ion binding"/>
    <property type="evidence" value="ECO:0007669"/>
    <property type="project" value="UniProtKB-KW"/>
</dbReference>
<dbReference type="AlphaFoldDB" id="E3M9L6"/>
<keyword evidence="2" id="KW-0479">Metal-binding</keyword>